<reference evidence="2" key="1">
    <citation type="submission" date="2021-02" db="EMBL/GenBank/DDBJ databases">
        <authorList>
            <person name="Nowell W R."/>
        </authorList>
    </citation>
    <scope>NUCLEOTIDE SEQUENCE</scope>
</reference>
<evidence type="ECO:0000313" key="3">
    <source>
        <dbReference type="Proteomes" id="UP000663845"/>
    </source>
</evidence>
<gene>
    <name evidence="2" type="ORF">JYZ213_LOCUS11117</name>
</gene>
<evidence type="ECO:0000313" key="2">
    <source>
        <dbReference type="EMBL" id="CAF0911714.1"/>
    </source>
</evidence>
<organism evidence="2 3">
    <name type="scientific">Adineta steineri</name>
    <dbReference type="NCBI Taxonomy" id="433720"/>
    <lineage>
        <taxon>Eukaryota</taxon>
        <taxon>Metazoa</taxon>
        <taxon>Spiralia</taxon>
        <taxon>Gnathifera</taxon>
        <taxon>Rotifera</taxon>
        <taxon>Eurotatoria</taxon>
        <taxon>Bdelloidea</taxon>
        <taxon>Adinetida</taxon>
        <taxon>Adinetidae</taxon>
        <taxon>Adineta</taxon>
    </lineage>
</organism>
<feature type="region of interest" description="Disordered" evidence="1">
    <location>
        <begin position="27"/>
        <end position="53"/>
    </location>
</feature>
<dbReference type="AlphaFoldDB" id="A0A814AAZ3"/>
<comment type="caution">
    <text evidence="2">The sequence shown here is derived from an EMBL/GenBank/DDBJ whole genome shotgun (WGS) entry which is preliminary data.</text>
</comment>
<dbReference type="EMBL" id="CAJNOG010000083">
    <property type="protein sequence ID" value="CAF0911714.1"/>
    <property type="molecule type" value="Genomic_DNA"/>
</dbReference>
<evidence type="ECO:0000256" key="1">
    <source>
        <dbReference type="SAM" id="MobiDB-lite"/>
    </source>
</evidence>
<proteinExistence type="predicted"/>
<protein>
    <submittedName>
        <fullName evidence="2">Uncharacterized protein</fullName>
    </submittedName>
</protein>
<dbReference type="Proteomes" id="UP000663845">
    <property type="component" value="Unassembled WGS sequence"/>
</dbReference>
<name>A0A814AAZ3_9BILA</name>
<accession>A0A814AAZ3</accession>
<sequence>MLFRLQPSISLVFRRIPIFQTRIYASSTAPRSDDDWEQQEQNTNDKTQENTQDDEANIASMIGPYISTKQVAFHTGQFDSEHIKKKNKQAFLV</sequence>